<accession>A0A1W6N2F8</accession>
<name>A0A1W6N2F8_9PROT</name>
<dbReference type="EMBL" id="CP008743">
    <property type="protein sequence ID" value="ARN84050.1"/>
    <property type="molecule type" value="Genomic_DNA"/>
</dbReference>
<reference evidence="1 2" key="1">
    <citation type="submission" date="2014-06" db="EMBL/GenBank/DDBJ databases">
        <title>The genome of the endonuclear symbiont Nucleicultrix amoebiphila.</title>
        <authorList>
            <person name="Schulz F."/>
            <person name="Horn M."/>
        </authorList>
    </citation>
    <scope>NUCLEOTIDE SEQUENCE [LARGE SCALE GENOMIC DNA]</scope>
    <source>
        <strain evidence="1 2">FS5</strain>
    </source>
</reference>
<evidence type="ECO:0000313" key="2">
    <source>
        <dbReference type="Proteomes" id="UP000237351"/>
    </source>
</evidence>
<dbReference type="Proteomes" id="UP000237351">
    <property type="component" value="Chromosome"/>
</dbReference>
<dbReference type="AlphaFoldDB" id="A0A1W6N2F8"/>
<dbReference type="KEGG" id="naf:GQ61_00310"/>
<sequence length="187" mass="22428">MYISFPIRFFYVFLIWGTFFSIEVRCTSFPLLVEEESSKSTLVQRTQQNYTKLNQMIISAAFCDAVIRKLYVVRTILEESFMNKREKERKAYLPRRDLYFSLVKQGKYVHSLSDWLNFFADYVYDLKTIKMRLDRYGKMWNEYRATILRLASVLKVDIRPGIDLYYNTVSAFLNENKAIFEKEKSEL</sequence>
<proteinExistence type="predicted"/>
<evidence type="ECO:0000313" key="1">
    <source>
        <dbReference type="EMBL" id="ARN84050.1"/>
    </source>
</evidence>
<organism evidence="1 2">
    <name type="scientific">Candidatus Nucleicultrix amoebiphila FS5</name>
    <dbReference type="NCBI Taxonomy" id="1414854"/>
    <lineage>
        <taxon>Bacteria</taxon>
        <taxon>Pseudomonadati</taxon>
        <taxon>Pseudomonadota</taxon>
        <taxon>Alphaproteobacteria</taxon>
        <taxon>Holosporales</taxon>
        <taxon>Candidatus Nucleicultricaceae</taxon>
        <taxon>Candidatus Nucleicultrix</taxon>
    </lineage>
</organism>
<keyword evidence="2" id="KW-1185">Reference proteome</keyword>
<dbReference type="STRING" id="1414854.GQ61_00310"/>
<protein>
    <submittedName>
        <fullName evidence="1">Uncharacterized protein</fullName>
    </submittedName>
</protein>
<gene>
    <name evidence="1" type="ORF">GQ61_00310</name>
</gene>